<proteinExistence type="predicted"/>
<evidence type="ECO:0000313" key="2">
    <source>
        <dbReference type="Proteomes" id="UP000183988"/>
    </source>
</evidence>
<evidence type="ECO:0000313" key="1">
    <source>
        <dbReference type="EMBL" id="SHF80562.1"/>
    </source>
</evidence>
<dbReference type="EMBL" id="FQVW01000005">
    <property type="protein sequence ID" value="SHF80562.1"/>
    <property type="molecule type" value="Genomic_DNA"/>
</dbReference>
<gene>
    <name evidence="1" type="ORF">SAMN05216225_100589</name>
</gene>
<accession>A0A1M5ENG5</accession>
<dbReference type="OrthoDB" id="2433183at2"/>
<dbReference type="STRING" id="930117.SAMN05216225_100589"/>
<organism evidence="1 2">
    <name type="scientific">Ornithinibacillus halophilus</name>
    <dbReference type="NCBI Taxonomy" id="930117"/>
    <lineage>
        <taxon>Bacteria</taxon>
        <taxon>Bacillati</taxon>
        <taxon>Bacillota</taxon>
        <taxon>Bacilli</taxon>
        <taxon>Bacillales</taxon>
        <taxon>Bacillaceae</taxon>
        <taxon>Ornithinibacillus</taxon>
    </lineage>
</organism>
<dbReference type="AlphaFoldDB" id="A0A1M5ENG5"/>
<dbReference type="Proteomes" id="UP000183988">
    <property type="component" value="Unassembled WGS sequence"/>
</dbReference>
<keyword evidence="2" id="KW-1185">Reference proteome</keyword>
<dbReference type="RefSeq" id="WP_072888500.1">
    <property type="nucleotide sequence ID" value="NZ_FQVW01000005.1"/>
</dbReference>
<evidence type="ECO:0008006" key="3">
    <source>
        <dbReference type="Google" id="ProtNLM"/>
    </source>
</evidence>
<reference evidence="1 2" key="1">
    <citation type="submission" date="2016-11" db="EMBL/GenBank/DDBJ databases">
        <authorList>
            <person name="Jaros S."/>
            <person name="Januszkiewicz K."/>
            <person name="Wedrychowicz H."/>
        </authorList>
    </citation>
    <scope>NUCLEOTIDE SEQUENCE [LARGE SCALE GENOMIC DNA]</scope>
    <source>
        <strain evidence="1 2">IBRC-M 10683</strain>
    </source>
</reference>
<protein>
    <recommendedName>
        <fullName evidence="3">Nuclease-related domain-containing protein</fullName>
    </recommendedName>
</protein>
<sequence>MAQLIKLQDYISRYEWNAFRYPSQYIRFKQENWKKLKYLWANPPKDEPVTEPITKSKWKSLFKREEEVKQSEEKPSIYNNLPKTEVDLKFYFLDKLLPVQLKWATSTVTEVSFMDKKFERDLQLKYFLQRFPDTYLLMYYPIFRIKEAPIDGEIILISPVGIEIIYVMDEDRRANIYIIDDRSWEIRQGDSTKKILSPVIALKRTEMIIQSILRQKNIDFPVKKVILARNNTITSVVEPYNTTIIDKNRHEDWFTEKRSLVSPLKNTQLKAVEQILLNCQTTSVRRPEWEEDNDQIQFVDEVEK</sequence>
<name>A0A1M5ENG5_9BACI</name>